<sequence length="49" mass="5666">MIVDIRKLTEDQLRDFENREMHTAEFDEDRFSCKCPRCGLFDSAGGDAP</sequence>
<dbReference type="EMBL" id="JAUMKJ010000036">
    <property type="protein sequence ID" value="MDO3680164.1"/>
    <property type="molecule type" value="Genomic_DNA"/>
</dbReference>
<dbReference type="RefSeq" id="WP_302880429.1">
    <property type="nucleotide sequence ID" value="NZ_JAUMKJ010000036.1"/>
</dbReference>
<organism evidence="1 2">
    <name type="scientific">Paenibacillus ehimensis</name>
    <dbReference type="NCBI Taxonomy" id="79264"/>
    <lineage>
        <taxon>Bacteria</taxon>
        <taxon>Bacillati</taxon>
        <taxon>Bacillota</taxon>
        <taxon>Bacilli</taxon>
        <taxon>Bacillales</taxon>
        <taxon>Paenibacillaceae</taxon>
        <taxon>Paenibacillus</taxon>
    </lineage>
</organism>
<comment type="caution">
    <text evidence="1">The sequence shown here is derived from an EMBL/GenBank/DDBJ whole genome shotgun (WGS) entry which is preliminary data.</text>
</comment>
<evidence type="ECO:0000313" key="1">
    <source>
        <dbReference type="EMBL" id="MDO3680164.1"/>
    </source>
</evidence>
<keyword evidence="2" id="KW-1185">Reference proteome</keyword>
<accession>A0ABT8VGQ1</accession>
<proteinExistence type="predicted"/>
<protein>
    <submittedName>
        <fullName evidence="1">Uncharacterized protein</fullName>
    </submittedName>
</protein>
<reference evidence="1" key="1">
    <citation type="submission" date="2023-07" db="EMBL/GenBank/DDBJ databases">
        <authorList>
            <person name="Aktuganov G."/>
            <person name="Boyko T."/>
            <person name="Delegan Y."/>
            <person name="Galimzianova N."/>
            <person name="Gilvanova E."/>
            <person name="Korobov V."/>
            <person name="Kuzmina L."/>
            <person name="Melentiev A."/>
            <person name="Milman P."/>
            <person name="Ryabova A."/>
            <person name="Stupak E."/>
            <person name="Yasakov T."/>
            <person name="Zharikova N."/>
            <person name="Zhurenko E."/>
        </authorList>
    </citation>
    <scope>NUCLEOTIDE SEQUENCE</scope>
    <source>
        <strain evidence="1">IB-739</strain>
    </source>
</reference>
<evidence type="ECO:0000313" key="2">
    <source>
        <dbReference type="Proteomes" id="UP001168883"/>
    </source>
</evidence>
<gene>
    <name evidence="1" type="ORF">Q3C12_24430</name>
</gene>
<dbReference type="Proteomes" id="UP001168883">
    <property type="component" value="Unassembled WGS sequence"/>
</dbReference>
<name>A0ABT8VGQ1_9BACL</name>